<dbReference type="InterPro" id="IPR050833">
    <property type="entry name" value="Poly_Biosynth_Transport"/>
</dbReference>
<evidence type="ECO:0000256" key="1">
    <source>
        <dbReference type="ARBA" id="ARBA00004651"/>
    </source>
</evidence>
<feature type="transmembrane region" description="Helical" evidence="6">
    <location>
        <begin position="185"/>
        <end position="206"/>
    </location>
</feature>
<keyword evidence="5 6" id="KW-0472">Membrane</keyword>
<evidence type="ECO:0000313" key="8">
    <source>
        <dbReference type="Proteomes" id="UP000005510"/>
    </source>
</evidence>
<feature type="transmembrane region" description="Helical" evidence="6">
    <location>
        <begin position="21"/>
        <end position="40"/>
    </location>
</feature>
<evidence type="ECO:0000256" key="4">
    <source>
        <dbReference type="ARBA" id="ARBA00022989"/>
    </source>
</evidence>
<dbReference type="HOGENOM" id="CLU_040274_1_0_10"/>
<feature type="transmembrane region" description="Helical" evidence="6">
    <location>
        <begin position="270"/>
        <end position="291"/>
    </location>
</feature>
<dbReference type="Proteomes" id="UP000005510">
    <property type="component" value="Unassembled WGS sequence"/>
</dbReference>
<feature type="transmembrane region" description="Helical" evidence="6">
    <location>
        <begin position="128"/>
        <end position="145"/>
    </location>
</feature>
<evidence type="ECO:0000256" key="6">
    <source>
        <dbReference type="SAM" id="Phobius"/>
    </source>
</evidence>
<proteinExistence type="predicted"/>
<evidence type="ECO:0000313" key="7">
    <source>
        <dbReference type="EMBL" id="EEC95387.1"/>
    </source>
</evidence>
<keyword evidence="2" id="KW-1003">Cell membrane</keyword>
<accession>B7BDV4</accession>
<feature type="transmembrane region" description="Helical" evidence="6">
    <location>
        <begin position="93"/>
        <end position="116"/>
    </location>
</feature>
<dbReference type="AlphaFoldDB" id="B7BDV4"/>
<feature type="transmembrane region" description="Helical" evidence="6">
    <location>
        <begin position="312"/>
        <end position="334"/>
    </location>
</feature>
<comment type="subcellular location">
    <subcellularLocation>
        <location evidence="1">Cell membrane</location>
        <topology evidence="1">Multi-pass membrane protein</topology>
    </subcellularLocation>
</comment>
<dbReference type="STRING" id="537006.PRABACTJOHN_03229"/>
<feature type="transmembrane region" description="Helical" evidence="6">
    <location>
        <begin position="157"/>
        <end position="179"/>
    </location>
</feature>
<comment type="caution">
    <text evidence="7">The sequence shown here is derived from an EMBL/GenBank/DDBJ whole genome shotgun (WGS) entry which is preliminary data.</text>
</comment>
<reference evidence="7 8" key="1">
    <citation type="submission" date="2008-10" db="EMBL/GenBank/DDBJ databases">
        <title>Draft genome sequence of Parabacteroides johnsonii (DSM 18315).</title>
        <authorList>
            <person name="Sudarsanam P."/>
            <person name="Ley R."/>
            <person name="Guruge J."/>
            <person name="Turnbaugh P.J."/>
            <person name="Mahowald M."/>
            <person name="Liep D."/>
            <person name="Gordon J."/>
        </authorList>
    </citation>
    <scope>NUCLEOTIDE SEQUENCE [LARGE SCALE GENOMIC DNA]</scope>
    <source>
        <strain evidence="7 8">DSM 18315</strain>
    </source>
</reference>
<name>B7BDV4_9BACT</name>
<protein>
    <recommendedName>
        <fullName evidence="9">Polysaccharide biosynthesis protein</fullName>
    </recommendedName>
</protein>
<keyword evidence="4 6" id="KW-1133">Transmembrane helix</keyword>
<feature type="transmembrane region" description="Helical" evidence="6">
    <location>
        <begin position="52"/>
        <end position="72"/>
    </location>
</feature>
<gene>
    <name evidence="7" type="ORF">PRABACTJOHN_03229</name>
</gene>
<dbReference type="EMBL" id="ABYH01000349">
    <property type="protein sequence ID" value="EEC95387.1"/>
    <property type="molecule type" value="Genomic_DNA"/>
</dbReference>
<feature type="transmembrane region" description="Helical" evidence="6">
    <location>
        <begin position="379"/>
        <end position="398"/>
    </location>
</feature>
<feature type="transmembrane region" description="Helical" evidence="6">
    <location>
        <begin position="464"/>
        <end position="488"/>
    </location>
</feature>
<feature type="transmembrane region" description="Helical" evidence="6">
    <location>
        <begin position="436"/>
        <end position="458"/>
    </location>
</feature>
<keyword evidence="3 6" id="KW-0812">Transmembrane</keyword>
<evidence type="ECO:0008006" key="9">
    <source>
        <dbReference type="Google" id="ProtNLM"/>
    </source>
</evidence>
<dbReference type="GO" id="GO:0005886">
    <property type="term" value="C:plasma membrane"/>
    <property type="evidence" value="ECO:0007669"/>
    <property type="project" value="UniProtKB-SubCell"/>
</dbReference>
<organism evidence="7 8">
    <name type="scientific">Parabacteroides johnsonii DSM 18315</name>
    <dbReference type="NCBI Taxonomy" id="537006"/>
    <lineage>
        <taxon>Bacteria</taxon>
        <taxon>Pseudomonadati</taxon>
        <taxon>Bacteroidota</taxon>
        <taxon>Bacteroidia</taxon>
        <taxon>Bacteroidales</taxon>
        <taxon>Tannerellaceae</taxon>
        <taxon>Parabacteroides</taxon>
    </lineage>
</organism>
<dbReference type="PANTHER" id="PTHR30250">
    <property type="entry name" value="PST FAMILY PREDICTED COLANIC ACID TRANSPORTER"/>
    <property type="match status" value="1"/>
</dbReference>
<sequence>MGSYRTLNTIKNLSIGSGTQILSLLLSFVTRTVFVVTLGNEYLSVNGLFTNILTLLSFTELGIGSAIIYSLYKPLALGDREQVGKLINLFATAYRYIAITILLLGLSVIPFLDLIISDVPDVKENITLLYILFLLNTVCSYIYGYKKSLLIADQKNYIVIAIHTALNILLVGIQVVILYLTHNFILFLVAFIVVTLANNIFTTVYVNKKYAWISEYEHLKLQVEERQNIFFNIKNIIIYKLGSVILNGSSSIIISGFIKTTLVGVCSNYSLIINAITTIINQGVAGISASIGNYNVMASKEDNENTFKQLSLLSFWLVGTVSVSMSCLLTPFVYLWLGREFLLDDIVVVTLVLGFYVLMINSIPSSYRTAMGLFKEARFAPLYAAIINIAFGIIGAIYLELPGVFIATVIARLFTYCIIDPYFVYRKGFDKSPKSYYGRFIVWMVLLFASYFISHLIIDWVRISGLLGLIFDAVISILSFNVIFLAVYGKTTEMKLAVNRIRKNILHK</sequence>
<reference evidence="7 8" key="2">
    <citation type="submission" date="2008-10" db="EMBL/GenBank/DDBJ databases">
        <authorList>
            <person name="Fulton L."/>
            <person name="Clifton S."/>
            <person name="Fulton B."/>
            <person name="Xu J."/>
            <person name="Minx P."/>
            <person name="Pepin K.H."/>
            <person name="Johnson M."/>
            <person name="Bhonagiri V."/>
            <person name="Nash W.E."/>
            <person name="Mardis E.R."/>
            <person name="Wilson R.K."/>
        </authorList>
    </citation>
    <scope>NUCLEOTIDE SEQUENCE [LARGE SCALE GENOMIC DNA]</scope>
    <source>
        <strain evidence="7 8">DSM 18315</strain>
    </source>
</reference>
<feature type="transmembrane region" description="Helical" evidence="6">
    <location>
        <begin position="236"/>
        <end position="258"/>
    </location>
</feature>
<dbReference type="PANTHER" id="PTHR30250:SF26">
    <property type="entry name" value="PSMA PROTEIN"/>
    <property type="match status" value="1"/>
</dbReference>
<feature type="transmembrane region" description="Helical" evidence="6">
    <location>
        <begin position="346"/>
        <end position="367"/>
    </location>
</feature>
<evidence type="ECO:0000256" key="2">
    <source>
        <dbReference type="ARBA" id="ARBA00022475"/>
    </source>
</evidence>
<feature type="transmembrane region" description="Helical" evidence="6">
    <location>
        <begin position="404"/>
        <end position="424"/>
    </location>
</feature>
<evidence type="ECO:0000256" key="3">
    <source>
        <dbReference type="ARBA" id="ARBA00022692"/>
    </source>
</evidence>
<evidence type="ECO:0000256" key="5">
    <source>
        <dbReference type="ARBA" id="ARBA00023136"/>
    </source>
</evidence>